<feature type="domain" description="CREG-like beta-barrel" evidence="1">
    <location>
        <begin position="10"/>
        <end position="155"/>
    </location>
</feature>
<dbReference type="RefSeq" id="WP_074254346.1">
    <property type="nucleotide sequence ID" value="NZ_FSRL01000001.1"/>
</dbReference>
<evidence type="ECO:0000259" key="1">
    <source>
        <dbReference type="Pfam" id="PF13883"/>
    </source>
</evidence>
<accession>A0A1N6DXW7</accession>
<dbReference type="STRING" id="1217970.SAMN05444002_0124"/>
<proteinExistence type="predicted"/>
<protein>
    <recommendedName>
        <fullName evidence="1">CREG-like beta-barrel domain-containing protein</fullName>
    </recommendedName>
</protein>
<dbReference type="InterPro" id="IPR055343">
    <property type="entry name" value="CREG_beta-barrel"/>
</dbReference>
<dbReference type="InterPro" id="IPR012349">
    <property type="entry name" value="Split_barrel_FMN-bd"/>
</dbReference>
<reference evidence="3" key="1">
    <citation type="submission" date="2016-11" db="EMBL/GenBank/DDBJ databases">
        <authorList>
            <person name="Varghese N."/>
            <person name="Submissions S."/>
        </authorList>
    </citation>
    <scope>NUCLEOTIDE SEQUENCE [LARGE SCALE GENOMIC DNA]</scope>
    <source>
        <strain evidence="3">DSM 29440</strain>
    </source>
</reference>
<dbReference type="AlphaFoldDB" id="A0A1N6DXW7"/>
<dbReference type="OrthoDB" id="9814594at2"/>
<dbReference type="Pfam" id="PF13883">
    <property type="entry name" value="CREG_beta-barrel"/>
    <property type="match status" value="1"/>
</dbReference>
<dbReference type="SUPFAM" id="SSF50475">
    <property type="entry name" value="FMN-binding split barrel"/>
    <property type="match status" value="1"/>
</dbReference>
<sequence>MPETDPIRPTDDEARALARGLLDTARYGALGVLDGGAPLVTRIAVGTDAAGSPVTLVSSLSAHTRALKAGPAASLLVGEPGERGDPLTHPRLTVQCTARFVARESDDHAALRARWLESHPKAKLYIDFGDFGFVALDVQSAFLNGGFGKAFRLTPKDLGIVSP</sequence>
<dbReference type="EMBL" id="FSRL01000001">
    <property type="protein sequence ID" value="SIN75591.1"/>
    <property type="molecule type" value="Genomic_DNA"/>
</dbReference>
<gene>
    <name evidence="2" type="ORF">SAMN05444002_0124</name>
</gene>
<name>A0A1N6DXW7_9RHOB</name>
<evidence type="ECO:0000313" key="3">
    <source>
        <dbReference type="Proteomes" id="UP000184932"/>
    </source>
</evidence>
<organism evidence="2 3">
    <name type="scientific">Vannielia litorea</name>
    <dbReference type="NCBI Taxonomy" id="1217970"/>
    <lineage>
        <taxon>Bacteria</taxon>
        <taxon>Pseudomonadati</taxon>
        <taxon>Pseudomonadota</taxon>
        <taxon>Alphaproteobacteria</taxon>
        <taxon>Rhodobacterales</taxon>
        <taxon>Paracoccaceae</taxon>
        <taxon>Vannielia</taxon>
    </lineage>
</organism>
<keyword evidence="3" id="KW-1185">Reference proteome</keyword>
<dbReference type="Gene3D" id="2.30.110.10">
    <property type="entry name" value="Electron Transport, Fmn-binding Protein, Chain A"/>
    <property type="match status" value="1"/>
</dbReference>
<evidence type="ECO:0000313" key="2">
    <source>
        <dbReference type="EMBL" id="SIN75591.1"/>
    </source>
</evidence>
<dbReference type="Proteomes" id="UP000184932">
    <property type="component" value="Unassembled WGS sequence"/>
</dbReference>